<dbReference type="eggNOG" id="KOG3117">
    <property type="taxonomic scope" value="Eukaryota"/>
</dbReference>
<feature type="compositionally biased region" description="Acidic residues" evidence="1">
    <location>
        <begin position="128"/>
        <end position="140"/>
    </location>
</feature>
<dbReference type="PANTHER" id="PTHR13237">
    <property type="entry name" value="SOMETHING ABOUT SILENCING PROTEIN 10-RELATED"/>
    <property type="match status" value="1"/>
</dbReference>
<dbReference type="GeneID" id="7049606"/>
<feature type="region of interest" description="Disordered" evidence="1">
    <location>
        <begin position="107"/>
        <end position="167"/>
    </location>
</feature>
<dbReference type="OMA" id="PVHYNET"/>
<evidence type="ECO:0000256" key="1">
    <source>
        <dbReference type="SAM" id="MobiDB-lite"/>
    </source>
</evidence>
<dbReference type="OrthoDB" id="203440at2759"/>
<gene>
    <name evidence="3" type="primary">lcp5</name>
    <name evidence="2" type="ORF">SJAG_00294</name>
</gene>
<dbReference type="HOGENOM" id="CLU_065858_0_0_1"/>
<dbReference type="Proteomes" id="UP000001744">
    <property type="component" value="Unassembled WGS sequence"/>
</dbReference>
<feature type="region of interest" description="Disordered" evidence="1">
    <location>
        <begin position="265"/>
        <end position="309"/>
    </location>
</feature>
<dbReference type="GO" id="GO:0005634">
    <property type="term" value="C:nucleus"/>
    <property type="evidence" value="ECO:0007669"/>
    <property type="project" value="UniProtKB-ARBA"/>
</dbReference>
<protein>
    <submittedName>
        <fullName evidence="2">U3 snoRNP-associated protein Lcp5</fullName>
    </submittedName>
</protein>
<sequence>MDVVKSSLQAAKEALPNEIPSLKDGVSLFSLKSELLLSYIEKLGFLMLAKLDNRSLEEFEPVVESLVRTRLEMEKIRPFENRMQYSINKLLQASERQQEVERLMENENVNEEDETVKLQFKPNLDNITDSENESEDEEGASGDKNGDGVYRPPRIHAVSMDSEKKQRYRPNAVVDEFVSSDLSSLPQSLPSVGANLERRGRVIHADEKDLQRMRERTEYEESNYTRLPKLSKKELKKVRKTKKQDYGGEDWSILDRKFRDEGLDSRRLDLSSRAKKRSDMESDMSNVDVSGMGKVGDAFRKRRKTLKRR</sequence>
<dbReference type="JaponicusDB" id="SJAG_00294">
    <property type="gene designation" value="lcp5"/>
</dbReference>
<dbReference type="STRING" id="402676.B6JV87"/>
<dbReference type="RefSeq" id="XP_002171581.1">
    <property type="nucleotide sequence ID" value="XM_002171545.2"/>
</dbReference>
<dbReference type="Pfam" id="PF04000">
    <property type="entry name" value="Sas10_Utp3"/>
    <property type="match status" value="1"/>
</dbReference>
<dbReference type="InterPro" id="IPR007146">
    <property type="entry name" value="Sas10/Utp3/C1D"/>
</dbReference>
<dbReference type="AlphaFoldDB" id="B6JV87"/>
<accession>B6JV87</accession>
<dbReference type="EMBL" id="KE651166">
    <property type="protein sequence ID" value="EEB05288.1"/>
    <property type="molecule type" value="Genomic_DNA"/>
</dbReference>
<dbReference type="VEuPathDB" id="FungiDB:SJAG_00294"/>
<dbReference type="PANTHER" id="PTHR13237:SF9">
    <property type="entry name" value="NEUROGUIDIN"/>
    <property type="match status" value="1"/>
</dbReference>
<name>B6JV87_SCHJY</name>
<feature type="compositionally biased region" description="Basic residues" evidence="1">
    <location>
        <begin position="300"/>
        <end position="309"/>
    </location>
</feature>
<evidence type="ECO:0000313" key="3">
    <source>
        <dbReference type="JaponicusDB" id="SJAG_00294"/>
    </source>
</evidence>
<feature type="compositionally biased region" description="Basic and acidic residues" evidence="1">
    <location>
        <begin position="265"/>
        <end position="280"/>
    </location>
</feature>
<keyword evidence="4" id="KW-1185">Reference proteome</keyword>
<evidence type="ECO:0000313" key="2">
    <source>
        <dbReference type="EMBL" id="EEB05288.1"/>
    </source>
</evidence>
<proteinExistence type="predicted"/>
<evidence type="ECO:0000313" key="4">
    <source>
        <dbReference type="Proteomes" id="UP000001744"/>
    </source>
</evidence>
<organism evidence="2 4">
    <name type="scientific">Schizosaccharomyces japonicus (strain yFS275 / FY16936)</name>
    <name type="common">Fission yeast</name>
    <dbReference type="NCBI Taxonomy" id="402676"/>
    <lineage>
        <taxon>Eukaryota</taxon>
        <taxon>Fungi</taxon>
        <taxon>Dikarya</taxon>
        <taxon>Ascomycota</taxon>
        <taxon>Taphrinomycotina</taxon>
        <taxon>Schizosaccharomycetes</taxon>
        <taxon>Schizosaccharomycetales</taxon>
        <taxon>Schizosaccharomycetaceae</taxon>
        <taxon>Schizosaccharomyces</taxon>
    </lineage>
</organism>
<reference evidence="2 4" key="1">
    <citation type="journal article" date="2011" name="Science">
        <title>Comparative functional genomics of the fission yeasts.</title>
        <authorList>
            <person name="Rhind N."/>
            <person name="Chen Z."/>
            <person name="Yassour M."/>
            <person name="Thompson D.A."/>
            <person name="Haas B.J."/>
            <person name="Habib N."/>
            <person name="Wapinski I."/>
            <person name="Roy S."/>
            <person name="Lin M.F."/>
            <person name="Heiman D.I."/>
            <person name="Young S.K."/>
            <person name="Furuya K."/>
            <person name="Guo Y."/>
            <person name="Pidoux A."/>
            <person name="Chen H.M."/>
            <person name="Robbertse B."/>
            <person name="Goldberg J.M."/>
            <person name="Aoki K."/>
            <person name="Bayne E.H."/>
            <person name="Berlin A.M."/>
            <person name="Desjardins C.A."/>
            <person name="Dobbs E."/>
            <person name="Dukaj L."/>
            <person name="Fan L."/>
            <person name="FitzGerald M.G."/>
            <person name="French C."/>
            <person name="Gujja S."/>
            <person name="Hansen K."/>
            <person name="Keifenheim D."/>
            <person name="Levin J.Z."/>
            <person name="Mosher R.A."/>
            <person name="Mueller C.A."/>
            <person name="Pfiffner J."/>
            <person name="Priest M."/>
            <person name="Russ C."/>
            <person name="Smialowska A."/>
            <person name="Swoboda P."/>
            <person name="Sykes S.M."/>
            <person name="Vaughn M."/>
            <person name="Vengrova S."/>
            <person name="Yoder R."/>
            <person name="Zeng Q."/>
            <person name="Allshire R."/>
            <person name="Baulcombe D."/>
            <person name="Birren B.W."/>
            <person name="Brown W."/>
            <person name="Ekwall K."/>
            <person name="Kellis M."/>
            <person name="Leatherwood J."/>
            <person name="Levin H."/>
            <person name="Margalit H."/>
            <person name="Martienssen R."/>
            <person name="Nieduszynski C.A."/>
            <person name="Spatafora J.W."/>
            <person name="Friedman N."/>
            <person name="Dalgaard J.Z."/>
            <person name="Baumann P."/>
            <person name="Niki H."/>
            <person name="Regev A."/>
            <person name="Nusbaum C."/>
        </authorList>
    </citation>
    <scope>NUCLEOTIDE SEQUENCE [LARGE SCALE GENOMIC DNA]</scope>
    <source>
        <strain evidence="4">yFS275 / FY16936</strain>
    </source>
</reference>